<dbReference type="Proteomes" id="UP000006310">
    <property type="component" value="Chromosome 6"/>
</dbReference>
<evidence type="ECO:0000256" key="6">
    <source>
        <dbReference type="ARBA" id="ARBA00019218"/>
    </source>
</evidence>
<evidence type="ECO:0000256" key="5">
    <source>
        <dbReference type="ARBA" id="ARBA00012649"/>
    </source>
</evidence>
<accession>J7S021</accession>
<dbReference type="CDD" id="cd03805">
    <property type="entry name" value="GT4_ALG2-like"/>
    <property type="match status" value="1"/>
</dbReference>
<evidence type="ECO:0000313" key="20">
    <source>
        <dbReference type="Proteomes" id="UP000006310"/>
    </source>
</evidence>
<keyword evidence="13" id="KW-0325">Glycoprotein</keyword>
<dbReference type="SUPFAM" id="SSF53756">
    <property type="entry name" value="UDP-Glycosyltransferase/glycogen phosphorylase"/>
    <property type="match status" value="1"/>
</dbReference>
<dbReference type="FunFam" id="3.40.50.2000:FF:000222">
    <property type="entry name" value="Alpha-1,3-mannosyltransferase ALG2"/>
    <property type="match status" value="1"/>
</dbReference>
<reference evidence="19 20" key="1">
    <citation type="journal article" date="2011" name="Proc. Natl. Acad. Sci. U.S.A.">
        <title>Evolutionary erosion of yeast sex chromosomes by mating-type switching accidents.</title>
        <authorList>
            <person name="Gordon J.L."/>
            <person name="Armisen D."/>
            <person name="Proux-Wera E."/>
            <person name="Oheigeartaigh S.S."/>
            <person name="Byrne K.P."/>
            <person name="Wolfe K.H."/>
        </authorList>
    </citation>
    <scope>NUCLEOTIDE SEQUENCE [LARGE SCALE GENOMIC DNA]</scope>
    <source>
        <strain evidence="20">ATCC MYA-139 / BCRC 22969 / CBS 8797 / CCRC 22969 / KCTC 17520 / NBRC 10181 / NCYC 3082</strain>
    </source>
</reference>
<organism evidence="19 20">
    <name type="scientific">Huiozyma naganishii (strain ATCC MYA-139 / BCRC 22969 / CBS 8797 / KCTC 17520 / NBRC 10181 / NCYC 3082 / Yp74L-3)</name>
    <name type="common">Yeast</name>
    <name type="synonym">Kazachstania naganishii</name>
    <dbReference type="NCBI Taxonomy" id="1071383"/>
    <lineage>
        <taxon>Eukaryota</taxon>
        <taxon>Fungi</taxon>
        <taxon>Dikarya</taxon>
        <taxon>Ascomycota</taxon>
        <taxon>Saccharomycotina</taxon>
        <taxon>Saccharomycetes</taxon>
        <taxon>Saccharomycetales</taxon>
        <taxon>Saccharomycetaceae</taxon>
        <taxon>Huiozyma</taxon>
    </lineage>
</organism>
<evidence type="ECO:0000313" key="19">
    <source>
        <dbReference type="EMBL" id="CCK70862.1"/>
    </source>
</evidence>
<dbReference type="HOGENOM" id="CLU_030619_1_0_1"/>
<dbReference type="GO" id="GO:0004378">
    <property type="term" value="F:GDP-Man:Man(1)GlcNAc(2)-PP-Dol alpha-1,3-mannosyltransferase activity"/>
    <property type="evidence" value="ECO:0007669"/>
    <property type="project" value="UniProtKB-UniRule"/>
</dbReference>
<keyword evidence="8 16" id="KW-0808">Transferase</keyword>
<comment type="catalytic activity">
    <reaction evidence="14 16">
        <text>a beta-D-Man-(1-&gt;4)-beta-D-GlcNAc-(1-&gt;4)-alpha-D-GlcNAc-diphospho-di-trans,poly-cis-dolichol + GDP-alpha-D-mannose = an alpha-D-Man-(1-&gt;3)-beta-D-Man-(1-&gt;4)-beta-D-GlcNAc-(1-&gt;4)-alpha-D-GlcNAc-diphospho-di-trans,poly-cis-dolichol + GDP + H(+)</text>
        <dbReference type="Rhea" id="RHEA:29515"/>
        <dbReference type="Rhea" id="RHEA-COMP:19511"/>
        <dbReference type="Rhea" id="RHEA-COMP:19513"/>
        <dbReference type="ChEBI" id="CHEBI:15378"/>
        <dbReference type="ChEBI" id="CHEBI:57527"/>
        <dbReference type="ChEBI" id="CHEBI:58189"/>
        <dbReference type="ChEBI" id="CHEBI:58472"/>
        <dbReference type="ChEBI" id="CHEBI:132510"/>
        <dbReference type="EC" id="2.4.1.132"/>
    </reaction>
    <physiologicalReaction direction="left-to-right" evidence="14 16">
        <dbReference type="Rhea" id="RHEA:29516"/>
    </physiologicalReaction>
</comment>
<evidence type="ECO:0000256" key="9">
    <source>
        <dbReference type="ARBA" id="ARBA00022692"/>
    </source>
</evidence>
<keyword evidence="10 16" id="KW-0256">Endoplasmic reticulum</keyword>
<evidence type="ECO:0000256" key="2">
    <source>
        <dbReference type="ARBA" id="ARBA00004477"/>
    </source>
</evidence>
<dbReference type="Pfam" id="PF00534">
    <property type="entry name" value="Glycos_transf_1"/>
    <property type="match status" value="1"/>
</dbReference>
<evidence type="ECO:0000256" key="1">
    <source>
        <dbReference type="ARBA" id="ARBA00003142"/>
    </source>
</evidence>
<dbReference type="RefSeq" id="XP_022465108.1">
    <property type="nucleotide sequence ID" value="XM_022608632.1"/>
</dbReference>
<dbReference type="PANTHER" id="PTHR45918:SF1">
    <property type="entry name" value="ALPHA-1,3_1,6-MANNOSYLTRANSFERASE ALG2"/>
    <property type="match status" value="1"/>
</dbReference>
<dbReference type="GeneID" id="34526577"/>
<evidence type="ECO:0000256" key="3">
    <source>
        <dbReference type="ARBA" id="ARBA00004922"/>
    </source>
</evidence>
<protein>
    <recommendedName>
        <fullName evidence="6 16">Alpha-1,3/1,6-mannosyltransferase ALG2</fullName>
        <ecNumber evidence="5 16">2.4.1.132</ecNumber>
        <ecNumber evidence="4 16">2.4.1.257</ecNumber>
    </recommendedName>
    <alternativeName>
        <fullName evidence="16">GDP-Man:Man(1)GlcNAc(2)-PP-Dol alpha-1,3-mannosyltransferase</fullName>
    </alternativeName>
</protein>
<evidence type="ECO:0000256" key="13">
    <source>
        <dbReference type="ARBA" id="ARBA00023180"/>
    </source>
</evidence>
<dbReference type="GO" id="GO:0033164">
    <property type="term" value="F:initiation-specific glycolipid 1,6-alpha-mannosyltransferase activity"/>
    <property type="evidence" value="ECO:0007669"/>
    <property type="project" value="EnsemblFungi"/>
</dbReference>
<dbReference type="OrthoDB" id="448893at2759"/>
<evidence type="ECO:0000256" key="4">
    <source>
        <dbReference type="ARBA" id="ARBA00011969"/>
    </source>
</evidence>
<dbReference type="eggNOG" id="KOG0853">
    <property type="taxonomic scope" value="Eukaryota"/>
</dbReference>
<dbReference type="InterPro" id="IPR028098">
    <property type="entry name" value="Glyco_trans_4-like_N"/>
</dbReference>
<evidence type="ECO:0000256" key="11">
    <source>
        <dbReference type="ARBA" id="ARBA00022989"/>
    </source>
</evidence>
<dbReference type="GO" id="GO:0005789">
    <property type="term" value="C:endoplasmic reticulum membrane"/>
    <property type="evidence" value="ECO:0007669"/>
    <property type="project" value="UniProtKB-SubCell"/>
</dbReference>
<dbReference type="Gene3D" id="3.40.50.2000">
    <property type="entry name" value="Glycogen Phosphorylase B"/>
    <property type="match status" value="2"/>
</dbReference>
<comment type="pathway">
    <text evidence="3 16">Protein modification; protein glycosylation.</text>
</comment>
<keyword evidence="9" id="KW-0812">Transmembrane</keyword>
<sequence>MSTPLRDSAIPLKIAFIHPDLGIGGAERLVVDAAVGLQNDGHQVKIFTSHCDLNHCFEEVKNGTLKVQVFGDQLPTNVGGKFFIVFANLRQLYLTFKLLLSKEIDKYDLVIVDQLSTCIPFIHMFSSCKVFFYCHFPDQLLAIRTTTLKKLYRAPFDAFEQFTMTSADKVVVNSNFTKSIYRRTFKWIKDSPNVIYPCVNLAAPSIESIDVDLLSHIMGDSEEFYLSINRYERKKNIELAIQGFALSEESTNNSCKLIVCGGYDERVSENVQYLRELQKEADEWKLSHITISYPEYARAKDLEFFDARNAKVIFLTSISSSLKDLLLQKTKMLLYTPAREHFGIVPLEAMKFGKPVLAVTSGGPLETVVSYVPGENENTATGWLRDPVKMVWAKAIDEFTRSTGVDFDKNGKERVRKLFSSEAMTATFEENIEKVVWKKKEVYPWETAVASLFYFSLHMLALLLFPQQSWPYPVLAGTAATVTKNYFWAMYYVLIFFLTSS</sequence>
<keyword evidence="7 16" id="KW-0328">Glycosyltransferase</keyword>
<keyword evidence="12" id="KW-0472">Membrane</keyword>
<evidence type="ECO:0000256" key="10">
    <source>
        <dbReference type="ARBA" id="ARBA00022824"/>
    </source>
</evidence>
<evidence type="ECO:0000256" key="15">
    <source>
        <dbReference type="ARBA" id="ARBA00045104"/>
    </source>
</evidence>
<dbReference type="EC" id="2.4.1.132" evidence="5 16"/>
<dbReference type="GO" id="GO:0006488">
    <property type="term" value="P:dolichol-linked oligosaccharide biosynthetic process"/>
    <property type="evidence" value="ECO:0007669"/>
    <property type="project" value="EnsemblFungi"/>
</dbReference>
<comment type="catalytic activity">
    <reaction evidence="15 16">
        <text>an alpha-D-Man-(1-&gt;3)-beta-D-Man-(1-&gt;4)-beta-D-GlcNAc-(1-&gt;4)-alpha-D-GlcNAc-diphospho-di-trans,poly-cis-dolichol + GDP-alpha-D-mannose = an alpha-D-Man-(1-&gt;3)-[alpha-D-Man-(1-&gt;6)]-beta-D-Man-(1-&gt;4)-beta-D-GlcNAc-(1-&gt;4)-alpha-D-GlcNAc-diphospho-di-trans,poly-cis-dolichol + GDP + H(+)</text>
        <dbReference type="Rhea" id="RHEA:29519"/>
        <dbReference type="Rhea" id="RHEA-COMP:19513"/>
        <dbReference type="Rhea" id="RHEA-COMP:19515"/>
        <dbReference type="ChEBI" id="CHEBI:15378"/>
        <dbReference type="ChEBI" id="CHEBI:57527"/>
        <dbReference type="ChEBI" id="CHEBI:58189"/>
        <dbReference type="ChEBI" id="CHEBI:132510"/>
        <dbReference type="ChEBI" id="CHEBI:132511"/>
        <dbReference type="EC" id="2.4.1.257"/>
    </reaction>
    <physiologicalReaction direction="left-to-right" evidence="15 16">
        <dbReference type="Rhea" id="RHEA:29520"/>
    </physiologicalReaction>
</comment>
<evidence type="ECO:0000256" key="8">
    <source>
        <dbReference type="ARBA" id="ARBA00022679"/>
    </source>
</evidence>
<keyword evidence="20" id="KW-1185">Reference proteome</keyword>
<gene>
    <name evidence="19" type="primary">KNAG0F01940</name>
    <name evidence="19" type="ordered locus">KNAG_0F01940</name>
</gene>
<evidence type="ECO:0000256" key="14">
    <source>
        <dbReference type="ARBA" id="ARBA00045103"/>
    </source>
</evidence>
<dbReference type="AlphaFoldDB" id="J7S021"/>
<comment type="subcellular location">
    <subcellularLocation>
        <location evidence="2">Endoplasmic reticulum membrane</location>
        <topology evidence="2">Multi-pass membrane protein</topology>
    </subcellularLocation>
</comment>
<reference evidence="20" key="2">
    <citation type="submission" date="2012-08" db="EMBL/GenBank/DDBJ databases">
        <title>Genome sequence of Kazachstania naganishii.</title>
        <authorList>
            <person name="Gordon J.L."/>
            <person name="Armisen D."/>
            <person name="Proux-Wera E."/>
            <person name="OhEigeartaigh S.S."/>
            <person name="Byrne K.P."/>
            <person name="Wolfe K.H."/>
        </authorList>
    </citation>
    <scope>NUCLEOTIDE SEQUENCE [LARGE SCALE GENOMIC DNA]</scope>
    <source>
        <strain evidence="20">ATCC MYA-139 / BCRC 22969 / CBS 8797 / CCRC 22969 / KCTC 17520 / NBRC 10181 / NCYC 3082</strain>
    </source>
</reference>
<evidence type="ECO:0000259" key="18">
    <source>
        <dbReference type="Pfam" id="PF13439"/>
    </source>
</evidence>
<dbReference type="STRING" id="1071383.J7S021"/>
<evidence type="ECO:0000259" key="17">
    <source>
        <dbReference type="Pfam" id="PF00534"/>
    </source>
</evidence>
<evidence type="ECO:0000256" key="12">
    <source>
        <dbReference type="ARBA" id="ARBA00023136"/>
    </source>
</evidence>
<dbReference type="UniPathway" id="UPA00378"/>
<proteinExistence type="inferred from homology"/>
<dbReference type="EMBL" id="HE978319">
    <property type="protein sequence ID" value="CCK70862.1"/>
    <property type="molecule type" value="Genomic_DNA"/>
</dbReference>
<dbReference type="GO" id="GO:0102704">
    <property type="term" value="F:GDP-Man:Man(2)GlcNAc(2)-PP-Dol alpha-1,6-mannosyltransferase activity"/>
    <property type="evidence" value="ECO:0007669"/>
    <property type="project" value="UniProtKB-UniRule"/>
</dbReference>
<evidence type="ECO:0000256" key="16">
    <source>
        <dbReference type="RuleBase" id="RU367136"/>
    </source>
</evidence>
<name>J7S021_HUIN7</name>
<feature type="domain" description="Glycosyl transferase family 1" evidence="17">
    <location>
        <begin position="221"/>
        <end position="403"/>
    </location>
</feature>
<dbReference type="OMA" id="AMYMKCP"/>
<evidence type="ECO:0000256" key="7">
    <source>
        <dbReference type="ARBA" id="ARBA00022676"/>
    </source>
</evidence>
<dbReference type="PANTHER" id="PTHR45918">
    <property type="entry name" value="ALPHA-1,3/1,6-MANNOSYLTRANSFERASE ALG2"/>
    <property type="match status" value="1"/>
</dbReference>
<feature type="domain" description="Glycosyltransferase subfamily 4-like N-terminal" evidence="18">
    <location>
        <begin position="23"/>
        <end position="202"/>
    </location>
</feature>
<dbReference type="Pfam" id="PF13439">
    <property type="entry name" value="Glyco_transf_4"/>
    <property type="match status" value="1"/>
</dbReference>
<dbReference type="InterPro" id="IPR001296">
    <property type="entry name" value="Glyco_trans_1"/>
</dbReference>
<dbReference type="EC" id="2.4.1.257" evidence="4 16"/>
<dbReference type="InterPro" id="IPR027054">
    <property type="entry name" value="ALG2"/>
</dbReference>
<comment type="similarity">
    <text evidence="16">Belongs to the glycosyltransferase group 1 family.</text>
</comment>
<comment type="function">
    <text evidence="1 16">Mannosylates Man(2)GlcNAc(2)-dolichol diphosphate and Man(1)GlcNAc(2)-dolichol diphosphate to form Man(3)GlcNAc(2)-dolichol diphosphate.</text>
</comment>
<dbReference type="KEGG" id="kng:KNAG_0F01940"/>
<keyword evidence="11" id="KW-1133">Transmembrane helix</keyword>